<dbReference type="Proteomes" id="UP001202243">
    <property type="component" value="Unassembled WGS sequence"/>
</dbReference>
<dbReference type="GeneID" id="56947016"/>
<keyword evidence="2" id="KW-1185">Reference proteome</keyword>
<reference evidence="1 2" key="1">
    <citation type="submission" date="2022-06" db="EMBL/GenBank/DDBJ databases">
        <title>Janthinobacterium kumbetensis sp. nov., isolated from spring water in Turkey.</title>
        <authorList>
            <person name="Inan Bektas K."/>
            <person name="Belduz A.A."/>
            <person name="Canakci S."/>
            <person name="Nalcaoglu A."/>
            <person name="Ceylan E."/>
            <person name="Kati H."/>
        </authorList>
    </citation>
    <scope>NUCLEOTIDE SEQUENCE [LARGE SCALE GENOMIC DNA]</scope>
    <source>
        <strain evidence="1 2">GK</strain>
    </source>
</reference>
<proteinExistence type="predicted"/>
<accession>A0ABT0WKQ5</accession>
<organism evidence="1 2">
    <name type="scientific">Janthinobacterium kumbetense</name>
    <dbReference type="NCBI Taxonomy" id="2950280"/>
    <lineage>
        <taxon>Bacteria</taxon>
        <taxon>Pseudomonadati</taxon>
        <taxon>Pseudomonadota</taxon>
        <taxon>Betaproteobacteria</taxon>
        <taxon>Burkholderiales</taxon>
        <taxon>Oxalobacteraceae</taxon>
        <taxon>Janthinobacterium</taxon>
    </lineage>
</organism>
<evidence type="ECO:0000313" key="2">
    <source>
        <dbReference type="Proteomes" id="UP001202243"/>
    </source>
</evidence>
<dbReference type="RefSeq" id="WP_034785556.1">
    <property type="nucleotide sequence ID" value="NZ_JAMQGR010000001.1"/>
</dbReference>
<dbReference type="EMBL" id="JAMQGR010000001">
    <property type="protein sequence ID" value="MCM2564625.1"/>
    <property type="molecule type" value="Genomic_DNA"/>
</dbReference>
<name>A0ABT0WKQ5_9BURK</name>
<sequence length="67" mass="7894">MAQLPEFVINARDEANTAADAHHDAWDELQAIAEPSYEDIEKWIAVREKFYFAQERFEKLLWQALGR</sequence>
<gene>
    <name evidence="1" type="ORF">NCG91_03380</name>
</gene>
<protein>
    <submittedName>
        <fullName evidence="1">Uncharacterized protein</fullName>
    </submittedName>
</protein>
<evidence type="ECO:0000313" key="1">
    <source>
        <dbReference type="EMBL" id="MCM2564625.1"/>
    </source>
</evidence>
<comment type="caution">
    <text evidence="1">The sequence shown here is derived from an EMBL/GenBank/DDBJ whole genome shotgun (WGS) entry which is preliminary data.</text>
</comment>